<dbReference type="eggNOG" id="ENOG502SUTZ">
    <property type="taxonomic scope" value="Eukaryota"/>
</dbReference>
<gene>
    <name evidence="2" type="ORF">SDRG_04712</name>
</gene>
<protein>
    <recommendedName>
        <fullName evidence="4">CBM1 domain-containing protein</fullName>
    </recommendedName>
</protein>
<evidence type="ECO:0008006" key="4">
    <source>
        <dbReference type="Google" id="ProtNLM"/>
    </source>
</evidence>
<feature type="signal peptide" evidence="1">
    <location>
        <begin position="1"/>
        <end position="15"/>
    </location>
</feature>
<evidence type="ECO:0000313" key="2">
    <source>
        <dbReference type="EMBL" id="EQC37682.1"/>
    </source>
</evidence>
<evidence type="ECO:0000256" key="1">
    <source>
        <dbReference type="SAM" id="SignalP"/>
    </source>
</evidence>
<dbReference type="OrthoDB" id="167956at2759"/>
<proteinExistence type="predicted"/>
<dbReference type="AlphaFoldDB" id="T0S4L8"/>
<name>T0S4L8_SAPDV</name>
<reference evidence="2 3" key="1">
    <citation type="submission" date="2012-04" db="EMBL/GenBank/DDBJ databases">
        <title>The Genome Sequence of Saprolegnia declina VS20.</title>
        <authorList>
            <consortium name="The Broad Institute Genome Sequencing Platform"/>
            <person name="Russ C."/>
            <person name="Nusbaum C."/>
            <person name="Tyler B."/>
            <person name="van West P."/>
            <person name="Dieguez-Uribeondo J."/>
            <person name="de Bruijn I."/>
            <person name="Tripathy S."/>
            <person name="Jiang R."/>
            <person name="Young S.K."/>
            <person name="Zeng Q."/>
            <person name="Gargeya S."/>
            <person name="Fitzgerald M."/>
            <person name="Haas B."/>
            <person name="Abouelleil A."/>
            <person name="Alvarado L."/>
            <person name="Arachchi H.M."/>
            <person name="Berlin A."/>
            <person name="Chapman S.B."/>
            <person name="Goldberg J."/>
            <person name="Griggs A."/>
            <person name="Gujja S."/>
            <person name="Hansen M."/>
            <person name="Howarth C."/>
            <person name="Imamovic A."/>
            <person name="Larimer J."/>
            <person name="McCowen C."/>
            <person name="Montmayeur A."/>
            <person name="Murphy C."/>
            <person name="Neiman D."/>
            <person name="Pearson M."/>
            <person name="Priest M."/>
            <person name="Roberts A."/>
            <person name="Saif S."/>
            <person name="Shea T."/>
            <person name="Sisk P."/>
            <person name="Sykes S."/>
            <person name="Wortman J."/>
            <person name="Nusbaum C."/>
            <person name="Birren B."/>
        </authorList>
    </citation>
    <scope>NUCLEOTIDE SEQUENCE [LARGE SCALE GENOMIC DNA]</scope>
    <source>
        <strain evidence="2 3">VS20</strain>
    </source>
</reference>
<dbReference type="GeneID" id="19945439"/>
<dbReference type="InParanoid" id="T0S4L8"/>
<sequence length="207" mass="20811">MQLISLALLAAVVAGDSPTAAPTTPAPTTTSFCSPNMAICYTNAGVPSTCYNPAHSGCCNGSPYLLWDWQSMPQYCCKDSTGHYSVVAAYGCPTLTPNATTSAPSNVTTAPGTNTTTTPVITLPPVTGCTPVSVRGDATYCIEGPICSGDGLLPAGIKCPVAGAVASADCHSHLPSYVSGTDCALAVNTTCAKIPTGAWGCVLPSSL</sequence>
<dbReference type="RefSeq" id="XP_008608615.1">
    <property type="nucleotide sequence ID" value="XM_008610393.1"/>
</dbReference>
<organism evidence="2 3">
    <name type="scientific">Saprolegnia diclina (strain VS20)</name>
    <dbReference type="NCBI Taxonomy" id="1156394"/>
    <lineage>
        <taxon>Eukaryota</taxon>
        <taxon>Sar</taxon>
        <taxon>Stramenopiles</taxon>
        <taxon>Oomycota</taxon>
        <taxon>Saprolegniomycetes</taxon>
        <taxon>Saprolegniales</taxon>
        <taxon>Saprolegniaceae</taxon>
        <taxon>Saprolegnia</taxon>
    </lineage>
</organism>
<keyword evidence="1" id="KW-0732">Signal</keyword>
<accession>T0S4L8</accession>
<evidence type="ECO:0000313" key="3">
    <source>
        <dbReference type="Proteomes" id="UP000030762"/>
    </source>
</evidence>
<dbReference type="OMA" id="VNTTCAK"/>
<feature type="chain" id="PRO_5013130640" description="CBM1 domain-containing protein" evidence="1">
    <location>
        <begin position="16"/>
        <end position="207"/>
    </location>
</feature>
<dbReference type="EMBL" id="JH767143">
    <property type="protein sequence ID" value="EQC37682.1"/>
    <property type="molecule type" value="Genomic_DNA"/>
</dbReference>
<dbReference type="VEuPathDB" id="FungiDB:SDRG_04712"/>
<keyword evidence="3" id="KW-1185">Reference proteome</keyword>
<dbReference type="Proteomes" id="UP000030762">
    <property type="component" value="Unassembled WGS sequence"/>
</dbReference>